<evidence type="ECO:0000313" key="6">
    <source>
        <dbReference type="EMBL" id="AKB38527.1"/>
    </source>
</evidence>
<reference evidence="6 7" key="1">
    <citation type="submission" date="2014-07" db="EMBL/GenBank/DDBJ databases">
        <title>Methanogenic archaea and the global carbon cycle.</title>
        <authorList>
            <person name="Henriksen J.R."/>
            <person name="Luke J."/>
            <person name="Reinhart S."/>
            <person name="Benedict M.N."/>
            <person name="Youngblut N.D."/>
            <person name="Metcalf M.E."/>
            <person name="Whitaker R.J."/>
            <person name="Metcalf W.W."/>
        </authorList>
    </citation>
    <scope>NUCLEOTIDE SEQUENCE [LARGE SCALE GENOMIC DNA]</scope>
    <source>
        <strain evidence="6 7">C2J</strain>
    </source>
</reference>
<accession>A0A0E3PR45</accession>
<dbReference type="Gene3D" id="1.10.8.60">
    <property type="match status" value="1"/>
</dbReference>
<name>A0A0E3PR45_9EURY</name>
<sequence length="132" mass="14841">MLQLLAEMDGFDPKGNVKVVAATNRIDLLDPALLRPGRFDRSIEVPLPDEKGRIEILKIHTRKMRLADDVDFEKFAKTLSGKSGAEISVIVKEAGIFVLRRRGKEITMADFMKAYEKVVNVKEPSIPQAMFV</sequence>
<dbReference type="PROSITE" id="PS00674">
    <property type="entry name" value="AAA"/>
    <property type="match status" value="1"/>
</dbReference>
<dbReference type="Pfam" id="PF17862">
    <property type="entry name" value="AAA_lid_3"/>
    <property type="match status" value="1"/>
</dbReference>
<evidence type="ECO:0000256" key="3">
    <source>
        <dbReference type="RuleBase" id="RU003651"/>
    </source>
</evidence>
<feature type="domain" description="ATPase AAA-type core" evidence="4">
    <location>
        <begin position="3"/>
        <end position="47"/>
    </location>
</feature>
<dbReference type="Gene3D" id="3.40.50.300">
    <property type="entry name" value="P-loop containing nucleotide triphosphate hydrolases"/>
    <property type="match status" value="1"/>
</dbReference>
<dbReference type="HOGENOM" id="CLU_000688_21_9_2"/>
<dbReference type="InterPro" id="IPR003960">
    <property type="entry name" value="ATPase_AAA_CS"/>
</dbReference>
<evidence type="ECO:0000259" key="5">
    <source>
        <dbReference type="Pfam" id="PF17862"/>
    </source>
</evidence>
<dbReference type="InterPro" id="IPR041569">
    <property type="entry name" value="AAA_lid_3"/>
</dbReference>
<feature type="domain" description="AAA ATPase AAA+ lid" evidence="5">
    <location>
        <begin position="69"/>
        <end position="113"/>
    </location>
</feature>
<evidence type="ECO:0000259" key="4">
    <source>
        <dbReference type="Pfam" id="PF00004"/>
    </source>
</evidence>
<dbReference type="STRING" id="1434118.MSSAC_3937"/>
<dbReference type="SUPFAM" id="SSF52540">
    <property type="entry name" value="P-loop containing nucleoside triphosphate hydrolases"/>
    <property type="match status" value="1"/>
</dbReference>
<gene>
    <name evidence="6" type="ORF">MSSAC_3937</name>
</gene>
<evidence type="ECO:0000313" key="7">
    <source>
        <dbReference type="Proteomes" id="UP000033123"/>
    </source>
</evidence>
<organism evidence="6 7">
    <name type="scientific">Methanosarcina siciliae C2J</name>
    <dbReference type="NCBI Taxonomy" id="1434118"/>
    <lineage>
        <taxon>Archaea</taxon>
        <taxon>Methanobacteriati</taxon>
        <taxon>Methanobacteriota</taxon>
        <taxon>Stenosarchaea group</taxon>
        <taxon>Methanomicrobia</taxon>
        <taxon>Methanosarcinales</taxon>
        <taxon>Methanosarcinaceae</taxon>
        <taxon>Methanosarcina</taxon>
    </lineage>
</organism>
<dbReference type="GO" id="GO:0000502">
    <property type="term" value="C:proteasome complex"/>
    <property type="evidence" value="ECO:0007669"/>
    <property type="project" value="UniProtKB-KW"/>
</dbReference>
<evidence type="ECO:0000256" key="2">
    <source>
        <dbReference type="ARBA" id="ARBA00022840"/>
    </source>
</evidence>
<proteinExistence type="inferred from homology"/>
<comment type="similarity">
    <text evidence="3">Belongs to the AAA ATPase family.</text>
</comment>
<dbReference type="Proteomes" id="UP000033123">
    <property type="component" value="Chromosome"/>
</dbReference>
<protein>
    <submittedName>
        <fullName evidence="6">Proteasome-activating AAA-ATPase (PAN), archaeal</fullName>
    </submittedName>
</protein>
<dbReference type="GO" id="GO:0016887">
    <property type="term" value="F:ATP hydrolysis activity"/>
    <property type="evidence" value="ECO:0007669"/>
    <property type="project" value="InterPro"/>
</dbReference>
<dbReference type="InterPro" id="IPR003959">
    <property type="entry name" value="ATPase_AAA_core"/>
</dbReference>
<dbReference type="AlphaFoldDB" id="A0A0E3PR45"/>
<evidence type="ECO:0000256" key="1">
    <source>
        <dbReference type="ARBA" id="ARBA00022741"/>
    </source>
</evidence>
<dbReference type="InterPro" id="IPR050221">
    <property type="entry name" value="26S_Proteasome_ATPase"/>
</dbReference>
<keyword evidence="6" id="KW-0647">Proteasome</keyword>
<dbReference type="KEGG" id="msj:MSSAC_3937"/>
<dbReference type="PATRIC" id="fig|1434118.4.peg.5056"/>
<dbReference type="PANTHER" id="PTHR23073">
    <property type="entry name" value="26S PROTEASOME REGULATORY SUBUNIT"/>
    <property type="match status" value="1"/>
</dbReference>
<dbReference type="GO" id="GO:0005524">
    <property type="term" value="F:ATP binding"/>
    <property type="evidence" value="ECO:0007669"/>
    <property type="project" value="UniProtKB-KW"/>
</dbReference>
<keyword evidence="1 3" id="KW-0547">Nucleotide-binding</keyword>
<dbReference type="Pfam" id="PF00004">
    <property type="entry name" value="AAA"/>
    <property type="match status" value="1"/>
</dbReference>
<dbReference type="InterPro" id="IPR027417">
    <property type="entry name" value="P-loop_NTPase"/>
</dbReference>
<keyword evidence="2 3" id="KW-0067">ATP-binding</keyword>
<dbReference type="EMBL" id="CP009508">
    <property type="protein sequence ID" value="AKB38527.1"/>
    <property type="molecule type" value="Genomic_DNA"/>
</dbReference>